<dbReference type="GO" id="GO:0005829">
    <property type="term" value="C:cytosol"/>
    <property type="evidence" value="ECO:0007669"/>
    <property type="project" value="TreeGrafter"/>
</dbReference>
<evidence type="ECO:0000256" key="2">
    <source>
        <dbReference type="ARBA" id="ARBA00015195"/>
    </source>
</evidence>
<keyword evidence="3" id="KW-0963">Cytoplasm</keyword>
<evidence type="ECO:0000256" key="8">
    <source>
        <dbReference type="ARBA" id="ARBA00026068"/>
    </source>
</evidence>
<comment type="subcellular location">
    <subcellularLocation>
        <location evidence="1">Cytoplasm</location>
    </subcellularLocation>
</comment>
<keyword evidence="4" id="KW-0132">Cell division</keyword>
<dbReference type="AlphaFoldDB" id="A0A382B4S3"/>
<sequence length="102" mass="11114">MASNEITICGKVYSVKQVSSSVPMEEVAALVDAKMKELSGVKGKTSMVDVAVLTALNLGHELIELKQGKESDDDQLNQHLDGMIQKLNKSLEIIEKKRVKGC</sequence>
<gene>
    <name evidence="10" type="ORF">METZ01_LOCUS161117</name>
</gene>
<dbReference type="EMBL" id="UINC01028016">
    <property type="protein sequence ID" value="SVB08263.1"/>
    <property type="molecule type" value="Genomic_DNA"/>
</dbReference>
<comment type="function">
    <text evidence="7">Activator of cell division through the inhibition of FtsZ GTPase activity, therefore promoting FtsZ assembly into bundles of protofilaments necessary for the formation of the division Z ring. It is recruited early at mid-cell but it is not essential for cell division.</text>
</comment>
<comment type="subunit">
    <text evidence="8">Homodimer. Interacts with FtsZ.</text>
</comment>
<evidence type="ECO:0000313" key="10">
    <source>
        <dbReference type="EMBL" id="SVB08263.1"/>
    </source>
</evidence>
<keyword evidence="5" id="KW-0717">Septation</keyword>
<protein>
    <recommendedName>
        <fullName evidence="2">Cell division protein ZapA</fullName>
    </recommendedName>
    <alternativeName>
        <fullName evidence="9">Z ring-associated protein ZapA</fullName>
    </alternativeName>
</protein>
<dbReference type="InterPro" id="IPR007838">
    <property type="entry name" value="Cell_div_ZapA-like"/>
</dbReference>
<dbReference type="Gene3D" id="1.20.5.50">
    <property type="match status" value="1"/>
</dbReference>
<evidence type="ECO:0000256" key="4">
    <source>
        <dbReference type="ARBA" id="ARBA00022618"/>
    </source>
</evidence>
<dbReference type="PANTHER" id="PTHR34981:SF1">
    <property type="entry name" value="CELL DIVISION PROTEIN ZAPA"/>
    <property type="match status" value="1"/>
</dbReference>
<dbReference type="GO" id="GO:0030428">
    <property type="term" value="C:cell septum"/>
    <property type="evidence" value="ECO:0007669"/>
    <property type="project" value="TreeGrafter"/>
</dbReference>
<evidence type="ECO:0000256" key="9">
    <source>
        <dbReference type="ARBA" id="ARBA00033158"/>
    </source>
</evidence>
<dbReference type="GO" id="GO:0043093">
    <property type="term" value="P:FtsZ-dependent cytokinesis"/>
    <property type="evidence" value="ECO:0007669"/>
    <property type="project" value="TreeGrafter"/>
</dbReference>
<dbReference type="InterPro" id="IPR036192">
    <property type="entry name" value="Cell_div_ZapA-like_sf"/>
</dbReference>
<keyword evidence="6" id="KW-0131">Cell cycle</keyword>
<accession>A0A382B4S3</accession>
<dbReference type="PANTHER" id="PTHR34981">
    <property type="entry name" value="CELL DIVISION PROTEIN ZAPA"/>
    <property type="match status" value="1"/>
</dbReference>
<evidence type="ECO:0000256" key="1">
    <source>
        <dbReference type="ARBA" id="ARBA00004496"/>
    </source>
</evidence>
<dbReference type="GO" id="GO:0032153">
    <property type="term" value="C:cell division site"/>
    <property type="evidence" value="ECO:0007669"/>
    <property type="project" value="TreeGrafter"/>
</dbReference>
<evidence type="ECO:0000256" key="5">
    <source>
        <dbReference type="ARBA" id="ARBA00023210"/>
    </source>
</evidence>
<dbReference type="SUPFAM" id="SSF102829">
    <property type="entry name" value="Cell division protein ZapA-like"/>
    <property type="match status" value="1"/>
</dbReference>
<organism evidence="10">
    <name type="scientific">marine metagenome</name>
    <dbReference type="NCBI Taxonomy" id="408172"/>
    <lineage>
        <taxon>unclassified sequences</taxon>
        <taxon>metagenomes</taxon>
        <taxon>ecological metagenomes</taxon>
    </lineage>
</organism>
<dbReference type="GO" id="GO:0000921">
    <property type="term" value="P:septin ring assembly"/>
    <property type="evidence" value="ECO:0007669"/>
    <property type="project" value="TreeGrafter"/>
</dbReference>
<proteinExistence type="predicted"/>
<evidence type="ECO:0000256" key="6">
    <source>
        <dbReference type="ARBA" id="ARBA00023306"/>
    </source>
</evidence>
<dbReference type="GO" id="GO:0000917">
    <property type="term" value="P:division septum assembly"/>
    <property type="evidence" value="ECO:0007669"/>
    <property type="project" value="UniProtKB-KW"/>
</dbReference>
<reference evidence="10" key="1">
    <citation type="submission" date="2018-05" db="EMBL/GenBank/DDBJ databases">
        <authorList>
            <person name="Lanie J.A."/>
            <person name="Ng W.-L."/>
            <person name="Kazmierczak K.M."/>
            <person name="Andrzejewski T.M."/>
            <person name="Davidsen T.M."/>
            <person name="Wayne K.J."/>
            <person name="Tettelin H."/>
            <person name="Glass J.I."/>
            <person name="Rusch D."/>
            <person name="Podicherti R."/>
            <person name="Tsui H.-C.T."/>
            <person name="Winkler M.E."/>
        </authorList>
    </citation>
    <scope>NUCLEOTIDE SEQUENCE</scope>
</reference>
<dbReference type="Pfam" id="PF05164">
    <property type="entry name" value="ZapA"/>
    <property type="match status" value="1"/>
</dbReference>
<evidence type="ECO:0000256" key="3">
    <source>
        <dbReference type="ARBA" id="ARBA00022490"/>
    </source>
</evidence>
<name>A0A382B4S3_9ZZZZ</name>
<evidence type="ECO:0000256" key="7">
    <source>
        <dbReference type="ARBA" id="ARBA00024910"/>
    </source>
</evidence>